<dbReference type="SUPFAM" id="SSF56784">
    <property type="entry name" value="HAD-like"/>
    <property type="match status" value="1"/>
</dbReference>
<evidence type="ECO:0000256" key="3">
    <source>
        <dbReference type="SAM" id="SignalP"/>
    </source>
</evidence>
<accession>A0A9W4IW74</accession>
<dbReference type="Gene3D" id="1.10.150.240">
    <property type="entry name" value="Putative phosphatase, domain 2"/>
    <property type="match status" value="1"/>
</dbReference>
<dbReference type="NCBIfam" id="TIGR01493">
    <property type="entry name" value="HAD-SF-IA-v2"/>
    <property type="match status" value="1"/>
</dbReference>
<dbReference type="SFLD" id="SFLDS00003">
    <property type="entry name" value="Haloacid_Dehalogenase"/>
    <property type="match status" value="1"/>
</dbReference>
<keyword evidence="3" id="KW-0732">Signal</keyword>
<organism evidence="4 5">
    <name type="scientific">Penicillium salamii</name>
    <dbReference type="NCBI Taxonomy" id="1612424"/>
    <lineage>
        <taxon>Eukaryota</taxon>
        <taxon>Fungi</taxon>
        <taxon>Dikarya</taxon>
        <taxon>Ascomycota</taxon>
        <taxon>Pezizomycotina</taxon>
        <taxon>Eurotiomycetes</taxon>
        <taxon>Eurotiomycetidae</taxon>
        <taxon>Eurotiales</taxon>
        <taxon>Aspergillaceae</taxon>
        <taxon>Penicillium</taxon>
    </lineage>
</organism>
<feature type="chain" id="PRO_5040731675" description="Haloacid dehalogenase, type II" evidence="3">
    <location>
        <begin position="26"/>
        <end position="260"/>
    </location>
</feature>
<dbReference type="Pfam" id="PF00702">
    <property type="entry name" value="Hydrolase"/>
    <property type="match status" value="1"/>
</dbReference>
<reference evidence="4" key="1">
    <citation type="submission" date="2021-07" db="EMBL/GenBank/DDBJ databases">
        <authorList>
            <person name="Branca A.L. A."/>
        </authorList>
    </citation>
    <scope>NUCLEOTIDE SEQUENCE</scope>
</reference>
<evidence type="ECO:0008006" key="6">
    <source>
        <dbReference type="Google" id="ProtNLM"/>
    </source>
</evidence>
<dbReference type="InterPro" id="IPR051540">
    <property type="entry name" value="S-2-haloacid_dehalogenase"/>
</dbReference>
<evidence type="ECO:0000313" key="4">
    <source>
        <dbReference type="EMBL" id="CAG8353003.1"/>
    </source>
</evidence>
<evidence type="ECO:0000313" key="5">
    <source>
        <dbReference type="Proteomes" id="UP001152649"/>
    </source>
</evidence>
<dbReference type="InterPro" id="IPR023214">
    <property type="entry name" value="HAD_sf"/>
</dbReference>
<dbReference type="SFLD" id="SFLDG01129">
    <property type="entry name" value="C1.5:_HAD__Beta-PGM__Phosphata"/>
    <property type="match status" value="1"/>
</dbReference>
<proteinExistence type="inferred from homology"/>
<protein>
    <recommendedName>
        <fullName evidence="6">Haloacid dehalogenase, type II</fullName>
    </recommendedName>
</protein>
<dbReference type="GO" id="GO:0016791">
    <property type="term" value="F:phosphatase activity"/>
    <property type="evidence" value="ECO:0007669"/>
    <property type="project" value="UniProtKB-ARBA"/>
</dbReference>
<dbReference type="NCBIfam" id="TIGR01428">
    <property type="entry name" value="HAD_type_II"/>
    <property type="match status" value="1"/>
</dbReference>
<comment type="similarity">
    <text evidence="1">Belongs to the HAD-like hydrolase superfamily. S-2-haloalkanoic acid dehalogenase family.</text>
</comment>
<keyword evidence="5" id="KW-1185">Reference proteome</keyword>
<dbReference type="PANTHER" id="PTHR43316">
    <property type="entry name" value="HYDROLASE, HALOACID DELAHOGENASE-RELATED"/>
    <property type="match status" value="1"/>
</dbReference>
<keyword evidence="2" id="KW-0378">Hydrolase</keyword>
<dbReference type="InterPro" id="IPR036412">
    <property type="entry name" value="HAD-like_sf"/>
</dbReference>
<gene>
    <name evidence="4" type="ORF">PSALAMII_LOCUS3252</name>
</gene>
<dbReference type="InterPro" id="IPR006439">
    <property type="entry name" value="HAD-SF_hydro_IA"/>
</dbReference>
<dbReference type="GO" id="GO:0019120">
    <property type="term" value="F:hydrolase activity, acting on acid halide bonds, in C-halide compounds"/>
    <property type="evidence" value="ECO:0007669"/>
    <property type="project" value="InterPro"/>
</dbReference>
<comment type="caution">
    <text evidence="4">The sequence shown here is derived from an EMBL/GenBank/DDBJ whole genome shotgun (WGS) entry which is preliminary data.</text>
</comment>
<dbReference type="EMBL" id="CAJVPG010000111">
    <property type="protein sequence ID" value="CAG8353003.1"/>
    <property type="molecule type" value="Genomic_DNA"/>
</dbReference>
<dbReference type="Proteomes" id="UP001152649">
    <property type="component" value="Unassembled WGS sequence"/>
</dbReference>
<dbReference type="PANTHER" id="PTHR43316:SF3">
    <property type="entry name" value="HALOACID DEHALOGENASE, TYPE II (AFU_ORTHOLOGUE AFUA_2G07750)-RELATED"/>
    <property type="match status" value="1"/>
</dbReference>
<evidence type="ECO:0000256" key="2">
    <source>
        <dbReference type="ARBA" id="ARBA00022801"/>
    </source>
</evidence>
<dbReference type="OrthoDB" id="3256520at2759"/>
<feature type="signal peptide" evidence="3">
    <location>
        <begin position="1"/>
        <end position="25"/>
    </location>
</feature>
<dbReference type="PRINTS" id="PR00413">
    <property type="entry name" value="HADHALOGNASE"/>
</dbReference>
<dbReference type="InterPro" id="IPR023198">
    <property type="entry name" value="PGP-like_dom2"/>
</dbReference>
<sequence>MFPPSTLFFLSILCDIISNMETIVAFDLYGTLLSTESIVNQLEKHFDHAQAHSISALWRRYQLEYTWRLNSMERYEDFSTITRNSLLHTLADYKTRLSDDDMEQVMRAYDNLSTFADVKPTLTRIASDLSIQAVVFSNGTKSMVSNSVLRSEDLSPHASTFQDVITVDEIQQYKPARACYQHLARKMGRDPTTMNNIWLVSGNPFDVVGARSTGMQAIWVDREGGGWKDAVSPDLRPTATVHSLEQVVQEIQKHKEGLKI</sequence>
<evidence type="ECO:0000256" key="1">
    <source>
        <dbReference type="ARBA" id="ARBA00008106"/>
    </source>
</evidence>
<dbReference type="InterPro" id="IPR006328">
    <property type="entry name" value="2-HAD"/>
</dbReference>
<dbReference type="AlphaFoldDB" id="A0A9W4IW74"/>
<dbReference type="Gene3D" id="3.40.50.1000">
    <property type="entry name" value="HAD superfamily/HAD-like"/>
    <property type="match status" value="1"/>
</dbReference>
<name>A0A9W4IW74_9EURO</name>